<organism evidence="2 3">
    <name type="scientific">Steinernema hermaphroditum</name>
    <dbReference type="NCBI Taxonomy" id="289476"/>
    <lineage>
        <taxon>Eukaryota</taxon>
        <taxon>Metazoa</taxon>
        <taxon>Ecdysozoa</taxon>
        <taxon>Nematoda</taxon>
        <taxon>Chromadorea</taxon>
        <taxon>Rhabditida</taxon>
        <taxon>Tylenchina</taxon>
        <taxon>Panagrolaimomorpha</taxon>
        <taxon>Strongyloidoidea</taxon>
        <taxon>Steinernematidae</taxon>
        <taxon>Steinernema</taxon>
    </lineage>
</organism>
<feature type="transmembrane region" description="Helical" evidence="1">
    <location>
        <begin position="85"/>
        <end position="108"/>
    </location>
</feature>
<accession>A0AA39LKL9</accession>
<evidence type="ECO:0000256" key="1">
    <source>
        <dbReference type="SAM" id="Phobius"/>
    </source>
</evidence>
<keyword evidence="1" id="KW-1133">Transmembrane helix</keyword>
<comment type="caution">
    <text evidence="2">The sequence shown here is derived from an EMBL/GenBank/DDBJ whole genome shotgun (WGS) entry which is preliminary data.</text>
</comment>
<feature type="transmembrane region" description="Helical" evidence="1">
    <location>
        <begin position="229"/>
        <end position="247"/>
    </location>
</feature>
<evidence type="ECO:0000313" key="2">
    <source>
        <dbReference type="EMBL" id="KAK0400802.1"/>
    </source>
</evidence>
<dbReference type="Pfam" id="PF10318">
    <property type="entry name" value="7TM_GPCR_Srh"/>
    <property type="match status" value="1"/>
</dbReference>
<dbReference type="Proteomes" id="UP001175271">
    <property type="component" value="Unassembled WGS sequence"/>
</dbReference>
<reference evidence="2" key="1">
    <citation type="submission" date="2023-06" db="EMBL/GenBank/DDBJ databases">
        <title>Genomic analysis of the entomopathogenic nematode Steinernema hermaphroditum.</title>
        <authorList>
            <person name="Schwarz E.M."/>
            <person name="Heppert J.K."/>
            <person name="Baniya A."/>
            <person name="Schwartz H.T."/>
            <person name="Tan C.-H."/>
            <person name="Antoshechkin I."/>
            <person name="Sternberg P.W."/>
            <person name="Goodrich-Blair H."/>
            <person name="Dillman A.R."/>
        </authorList>
    </citation>
    <scope>NUCLEOTIDE SEQUENCE</scope>
    <source>
        <strain evidence="2">PS9179</strain>
        <tissue evidence="2">Whole animal</tissue>
    </source>
</reference>
<sequence length="318" mass="36174">MYTSYFDIILDVINVVPIPLKLFSMYIVYRHSPANMDSLPYFILNTMAWDFLTSLSGIVLHYIPAAPFVCFRATGLITLFINNEVVYHLCYMTIIASAANATLAQFFAFPYRYMVIVHPDFVDKLKKTWIVALCIGLHVFYVILIYICCYLIIVPYDDYPFAPKKPPARVDVFCFQAHGSLRESFVMMASGITASIGILTVLFTILLYRHFQKMVHLYSKQTLEMHRKFLRYLVVITALPILCAIWPQVVGGIQNALFPQYGLENFMFTTALIYAQGTFFCIRCILCFAPYRQAVGKMGSSAFSQNSVVSTVVISGIN</sequence>
<evidence type="ECO:0000313" key="3">
    <source>
        <dbReference type="Proteomes" id="UP001175271"/>
    </source>
</evidence>
<keyword evidence="3" id="KW-1185">Reference proteome</keyword>
<feature type="transmembrane region" description="Helical" evidence="1">
    <location>
        <begin position="267"/>
        <end position="291"/>
    </location>
</feature>
<feature type="transmembrane region" description="Helical" evidence="1">
    <location>
        <begin position="129"/>
        <end position="153"/>
    </location>
</feature>
<protein>
    <submittedName>
        <fullName evidence="2">Uncharacterized protein</fullName>
    </submittedName>
</protein>
<proteinExistence type="predicted"/>
<feature type="transmembrane region" description="Helical" evidence="1">
    <location>
        <begin position="185"/>
        <end position="208"/>
    </location>
</feature>
<dbReference type="EMBL" id="JAUCMV010000004">
    <property type="protein sequence ID" value="KAK0400802.1"/>
    <property type="molecule type" value="Genomic_DNA"/>
</dbReference>
<gene>
    <name evidence="2" type="ORF">QR680_015459</name>
</gene>
<name>A0AA39LKL9_9BILA</name>
<dbReference type="AlphaFoldDB" id="A0AA39LKL9"/>
<keyword evidence="1" id="KW-0812">Transmembrane</keyword>
<keyword evidence="1" id="KW-0472">Membrane</keyword>
<feature type="transmembrane region" description="Helical" evidence="1">
    <location>
        <begin position="41"/>
        <end position="65"/>
    </location>
</feature>
<feature type="transmembrane region" description="Helical" evidence="1">
    <location>
        <begin position="12"/>
        <end position="29"/>
    </location>
</feature>
<dbReference type="InterPro" id="IPR019422">
    <property type="entry name" value="7TM_GPCR_serpentine_rcpt_Srh"/>
</dbReference>